<organism evidence="1 2">
    <name type="scientific">Anas platyrhynchos</name>
    <name type="common">Mallard</name>
    <name type="synonym">Anas boschas</name>
    <dbReference type="NCBI Taxonomy" id="8839"/>
    <lineage>
        <taxon>Eukaryota</taxon>
        <taxon>Metazoa</taxon>
        <taxon>Chordata</taxon>
        <taxon>Craniata</taxon>
        <taxon>Vertebrata</taxon>
        <taxon>Euteleostomi</taxon>
        <taxon>Archelosauria</taxon>
        <taxon>Archosauria</taxon>
        <taxon>Dinosauria</taxon>
        <taxon>Saurischia</taxon>
        <taxon>Theropoda</taxon>
        <taxon>Coelurosauria</taxon>
        <taxon>Aves</taxon>
        <taxon>Neognathae</taxon>
        <taxon>Galloanserae</taxon>
        <taxon>Anseriformes</taxon>
        <taxon>Anatidae</taxon>
        <taxon>Anatinae</taxon>
        <taxon>Anas</taxon>
    </lineage>
</organism>
<sequence length="317" mass="35221">MEQRALYVNTAGSEMSSSYGLKGTNWEHSEGRKLQITFLGRQRQMENITLTGMEEQNVWGKTVTKRRQKQQVHRCQLFKHCWKTTVKLEAAELASVANCGRTLRCKTAGCPQLPASAVSLPGLQTELDYAMVLYLHTALVITVLHANGADKEIKPLNNHVQPDESCTEQETMMMAREPWLQQPAVVSAGPRLQTPKSVSSQPAVQGAAMDVAISLEHICTKGFGIWQHKNNASNICPGRAAILGTVPNCIQTIEEFHFASDCTMLLGLQVLKITDCHYNPRAFTRFFSVGISRRAEIPDFHKASCGLVQKVRGKDKK</sequence>
<gene>
    <name evidence="1" type="ORF">Anapl_15062</name>
</gene>
<evidence type="ECO:0000313" key="2">
    <source>
        <dbReference type="Proteomes" id="UP000296049"/>
    </source>
</evidence>
<evidence type="ECO:0000313" key="1">
    <source>
        <dbReference type="EMBL" id="EOA97095.1"/>
    </source>
</evidence>
<reference evidence="2" key="1">
    <citation type="journal article" date="2013" name="Nat. Genet.">
        <title>The duck genome and transcriptome provide insight into an avian influenza virus reservoir species.</title>
        <authorList>
            <person name="Huang Y."/>
            <person name="Li Y."/>
            <person name="Burt D.W."/>
            <person name="Chen H."/>
            <person name="Zhang Y."/>
            <person name="Qian W."/>
            <person name="Kim H."/>
            <person name="Gan S."/>
            <person name="Zhao Y."/>
            <person name="Li J."/>
            <person name="Yi K."/>
            <person name="Feng H."/>
            <person name="Zhu P."/>
            <person name="Li B."/>
            <person name="Liu Q."/>
            <person name="Fairley S."/>
            <person name="Magor K.E."/>
            <person name="Du Z."/>
            <person name="Hu X."/>
            <person name="Goodman L."/>
            <person name="Tafer H."/>
            <person name="Vignal A."/>
            <person name="Lee T."/>
            <person name="Kim K.W."/>
            <person name="Sheng Z."/>
            <person name="An Y."/>
            <person name="Searle S."/>
            <person name="Herrero J."/>
            <person name="Groenen M.A."/>
            <person name="Crooijmans R.P."/>
            <person name="Faraut T."/>
            <person name="Cai Q."/>
            <person name="Webster R.G."/>
            <person name="Aldridge J.R."/>
            <person name="Warren W.C."/>
            <person name="Bartschat S."/>
            <person name="Kehr S."/>
            <person name="Marz M."/>
            <person name="Stadler P.F."/>
            <person name="Smith J."/>
            <person name="Kraus R.H."/>
            <person name="Zhao Y."/>
            <person name="Ren L."/>
            <person name="Fei J."/>
            <person name="Morisson M."/>
            <person name="Kaiser P."/>
            <person name="Griffin D.K."/>
            <person name="Rao M."/>
            <person name="Pitel F."/>
            <person name="Wang J."/>
            <person name="Li N."/>
        </authorList>
    </citation>
    <scope>NUCLEOTIDE SEQUENCE [LARGE SCALE GENOMIC DNA]</scope>
</reference>
<name>R0JIJ5_ANAPL</name>
<protein>
    <submittedName>
        <fullName evidence="1">Uncharacterized protein</fullName>
    </submittedName>
</protein>
<proteinExistence type="predicted"/>
<dbReference type="Proteomes" id="UP000296049">
    <property type="component" value="Unassembled WGS sequence"/>
</dbReference>
<accession>R0JIJ5</accession>
<dbReference type="EMBL" id="KB743778">
    <property type="protein sequence ID" value="EOA97095.1"/>
    <property type="molecule type" value="Genomic_DNA"/>
</dbReference>
<keyword evidence="2" id="KW-1185">Reference proteome</keyword>
<dbReference type="AlphaFoldDB" id="R0JIJ5"/>